<reference evidence="16" key="1">
    <citation type="submission" date="2025-08" db="UniProtKB">
        <authorList>
            <consortium name="RefSeq"/>
        </authorList>
    </citation>
    <scope>IDENTIFICATION</scope>
    <source>
        <strain evidence="16">11010-0011.00</strain>
        <tissue evidence="16">Whole body</tissue>
    </source>
</reference>
<dbReference type="SUPFAM" id="SSF100939">
    <property type="entry name" value="SPOC domain-like"/>
    <property type="match status" value="1"/>
</dbReference>
<gene>
    <name evidence="16" type="primary">LOC115623456</name>
</gene>
<dbReference type="GO" id="GO:0003684">
    <property type="term" value="F:damaged DNA binding"/>
    <property type="evidence" value="ECO:0007669"/>
    <property type="project" value="InterPro"/>
</dbReference>
<evidence type="ECO:0000256" key="6">
    <source>
        <dbReference type="ARBA" id="ARBA00022801"/>
    </source>
</evidence>
<keyword evidence="7 16" id="KW-0347">Helicase</keyword>
<evidence type="ECO:0000256" key="8">
    <source>
        <dbReference type="ARBA" id="ARBA00022840"/>
    </source>
</evidence>
<keyword evidence="4" id="KW-0547">Nucleotide-binding</keyword>
<dbReference type="GO" id="GO:0000723">
    <property type="term" value="P:telomere maintenance"/>
    <property type="evidence" value="ECO:0007669"/>
    <property type="project" value="InterPro"/>
</dbReference>
<dbReference type="Gene3D" id="4.10.970.10">
    <property type="entry name" value="Ku70, bridge and pillars"/>
    <property type="match status" value="1"/>
</dbReference>
<dbReference type="GO" id="GO:0005524">
    <property type="term" value="F:ATP binding"/>
    <property type="evidence" value="ECO:0007669"/>
    <property type="project" value="UniProtKB-KW"/>
</dbReference>
<dbReference type="GO" id="GO:0043564">
    <property type="term" value="C:Ku70:Ku80 complex"/>
    <property type="evidence" value="ECO:0007669"/>
    <property type="project" value="InterPro"/>
</dbReference>
<dbReference type="FunFam" id="2.40.290.10:FF:000001">
    <property type="entry name" value="X-ray repair cross complementing 6"/>
    <property type="match status" value="1"/>
</dbReference>
<evidence type="ECO:0000313" key="15">
    <source>
        <dbReference type="Proteomes" id="UP000504634"/>
    </source>
</evidence>
<evidence type="ECO:0000256" key="4">
    <source>
        <dbReference type="ARBA" id="ARBA00022741"/>
    </source>
</evidence>
<dbReference type="RefSeq" id="XP_030373672.1">
    <property type="nucleotide sequence ID" value="XM_030517812.1"/>
</dbReference>
<dbReference type="GeneID" id="115623456"/>
<dbReference type="Pfam" id="PF02735">
    <property type="entry name" value="Ku"/>
    <property type="match status" value="1"/>
</dbReference>
<dbReference type="PANTHER" id="PTHR12604:SF2">
    <property type="entry name" value="X-RAY REPAIR CROSS-COMPLEMENTING PROTEIN 6"/>
    <property type="match status" value="1"/>
</dbReference>
<dbReference type="GO" id="GO:0003678">
    <property type="term" value="F:DNA helicase activity"/>
    <property type="evidence" value="ECO:0007669"/>
    <property type="project" value="InterPro"/>
</dbReference>
<feature type="domain" description="Ku" evidence="14">
    <location>
        <begin position="326"/>
        <end position="476"/>
    </location>
</feature>
<dbReference type="InterPro" id="IPR047087">
    <property type="entry name" value="KU70_core_dom"/>
</dbReference>
<keyword evidence="12" id="KW-0539">Nucleus</keyword>
<sequence>MEAWDPERDVVLTDSEDEEDIAMKRDFNGRDAILFVVDANLAAVAADEENNASKRARLMEALNIIRSAFISGMLVKDKDLMGLVFANTEHQPLPQEASCLDNIVLPANCAVFLPLRQLTKPIVEHYLEFLDTADTHFAGDYGLAEPDGRGNFANMIRLCIDLLEKCGKKLNNAKIVYMTDVQEPVDPSSNEFQAAVQKAKDLEGKEFEFHVIPMVDNFDYEPFYKEFISLSRDIEPDAFQVPDAKQLRELLEDRKLKQDFLRRCLGHFSLSLGPDLNISVQYYNYFLRRNYPKKVKILRRDNSLVQTKRSIMVRKKDAESNEVTHEYQIKMTGGWHEIKLGDMSLRITTEQFNGVRNMHPPGMMLLGFKHRSSLSGMLYSKPSNFMYPDDQKIIGSRRLFRALWQRCLEREKIAICLFMSKRKSTPRYVALVPVEADDTESEQSYRSRISGDGFKIVYLPTEKQIRQIDWTEWNNVANTATEEGIDLFQKIIKRLRVNEYQPYCYRDPHMDELQNNLMALALNIKSETETNVTDTKVQDERLSKFWDDYDSIFGPEEAPAKKRTAKSTAEGASAPKLARVDDANIKDYDFVQQLIKDDKLIGCTANQLRTILKEHFQVKMPASANKSVLVERIVALMND</sequence>
<evidence type="ECO:0000256" key="7">
    <source>
        <dbReference type="ARBA" id="ARBA00022806"/>
    </source>
</evidence>
<dbReference type="CTD" id="117419"/>
<dbReference type="GO" id="GO:0006303">
    <property type="term" value="P:double-strand break repair via nonhomologous end joining"/>
    <property type="evidence" value="ECO:0007669"/>
    <property type="project" value="InterPro"/>
</dbReference>
<evidence type="ECO:0000256" key="11">
    <source>
        <dbReference type="ARBA" id="ARBA00023204"/>
    </source>
</evidence>
<evidence type="ECO:0000313" key="16">
    <source>
        <dbReference type="RefSeq" id="XP_030373672.1"/>
    </source>
</evidence>
<evidence type="ECO:0000256" key="1">
    <source>
        <dbReference type="ARBA" id="ARBA00004123"/>
    </source>
</evidence>
<dbReference type="GO" id="GO:0042162">
    <property type="term" value="F:telomeric DNA binding"/>
    <property type="evidence" value="ECO:0007669"/>
    <property type="project" value="InterPro"/>
</dbReference>
<evidence type="ECO:0000256" key="3">
    <source>
        <dbReference type="ARBA" id="ARBA00014630"/>
    </source>
</evidence>
<dbReference type="Proteomes" id="UP000504634">
    <property type="component" value="Unplaced"/>
</dbReference>
<dbReference type="Gene3D" id="1.10.1600.10">
    <property type="match status" value="1"/>
</dbReference>
<dbReference type="CDD" id="cd01458">
    <property type="entry name" value="vWA_ku"/>
    <property type="match status" value="1"/>
</dbReference>
<dbReference type="Pfam" id="PF03731">
    <property type="entry name" value="Ku_N"/>
    <property type="match status" value="1"/>
</dbReference>
<keyword evidence="6" id="KW-0378">Hydrolase</keyword>
<accession>A0A6J2TFA1</accession>
<comment type="similarity">
    <text evidence="2">Belongs to the ku70 family.</text>
</comment>
<keyword evidence="10" id="KW-0233">DNA recombination</keyword>
<dbReference type="InterPro" id="IPR005161">
    <property type="entry name" value="Ku_N"/>
</dbReference>
<dbReference type="GO" id="GO:0003690">
    <property type="term" value="F:double-stranded DNA binding"/>
    <property type="evidence" value="ECO:0007669"/>
    <property type="project" value="TreeGrafter"/>
</dbReference>
<evidence type="ECO:0000256" key="10">
    <source>
        <dbReference type="ARBA" id="ARBA00023172"/>
    </source>
</evidence>
<keyword evidence="8" id="KW-0067">ATP-binding</keyword>
<comment type="subunit">
    <text evidence="13">Heterodimer of a 70 kDa and a 80 kDa subunit.</text>
</comment>
<dbReference type="InterPro" id="IPR036465">
    <property type="entry name" value="vWFA_dom_sf"/>
</dbReference>
<dbReference type="InterPro" id="IPR027388">
    <property type="entry name" value="Ku70_bridge/pillars_dom_sf"/>
</dbReference>
<keyword evidence="5" id="KW-0227">DNA damage</keyword>
<dbReference type="AlphaFoldDB" id="A0A6J2TFA1"/>
<evidence type="ECO:0000256" key="2">
    <source>
        <dbReference type="ARBA" id="ARBA00005240"/>
    </source>
</evidence>
<dbReference type="OrthoDB" id="3249161at2759"/>
<evidence type="ECO:0000256" key="13">
    <source>
        <dbReference type="ARBA" id="ARBA00065167"/>
    </source>
</evidence>
<dbReference type="CDD" id="cd00788">
    <property type="entry name" value="KU70"/>
    <property type="match status" value="1"/>
</dbReference>
<evidence type="ECO:0000256" key="9">
    <source>
        <dbReference type="ARBA" id="ARBA00023125"/>
    </source>
</evidence>
<keyword evidence="11" id="KW-0234">DNA repair</keyword>
<dbReference type="GO" id="GO:0006310">
    <property type="term" value="P:DNA recombination"/>
    <property type="evidence" value="ECO:0007669"/>
    <property type="project" value="UniProtKB-KW"/>
</dbReference>
<name>A0A6J2TFA1_DROLE</name>
<evidence type="ECO:0000259" key="14">
    <source>
        <dbReference type="SMART" id="SM00559"/>
    </source>
</evidence>
<dbReference type="PANTHER" id="PTHR12604">
    <property type="entry name" value="KU AUTOANTIGEN DNA HELICASE"/>
    <property type="match status" value="1"/>
</dbReference>
<protein>
    <recommendedName>
        <fullName evidence="3">ATP-dependent DNA helicase 2 subunit 1</fullName>
    </recommendedName>
</protein>
<evidence type="ECO:0000256" key="12">
    <source>
        <dbReference type="ARBA" id="ARBA00023242"/>
    </source>
</evidence>
<dbReference type="InterPro" id="IPR006165">
    <property type="entry name" value="Ku70"/>
</dbReference>
<keyword evidence="15" id="KW-1185">Reference proteome</keyword>
<dbReference type="InterPro" id="IPR006164">
    <property type="entry name" value="DNA_bd_Ku70/Ku80"/>
</dbReference>
<proteinExistence type="inferred from homology"/>
<dbReference type="Pfam" id="PF03730">
    <property type="entry name" value="Ku_C"/>
    <property type="match status" value="1"/>
</dbReference>
<dbReference type="NCBIfam" id="TIGR00578">
    <property type="entry name" value="ku70"/>
    <property type="match status" value="1"/>
</dbReference>
<dbReference type="InterPro" id="IPR005160">
    <property type="entry name" value="Ku_C"/>
</dbReference>
<organism evidence="15 16">
    <name type="scientific">Drosophila lebanonensis</name>
    <name type="common">Fruit fly</name>
    <name type="synonym">Scaptodrosophila lebanonensis</name>
    <dbReference type="NCBI Taxonomy" id="7225"/>
    <lineage>
        <taxon>Eukaryota</taxon>
        <taxon>Metazoa</taxon>
        <taxon>Ecdysozoa</taxon>
        <taxon>Arthropoda</taxon>
        <taxon>Hexapoda</taxon>
        <taxon>Insecta</taxon>
        <taxon>Pterygota</taxon>
        <taxon>Neoptera</taxon>
        <taxon>Endopterygota</taxon>
        <taxon>Diptera</taxon>
        <taxon>Brachycera</taxon>
        <taxon>Muscomorpha</taxon>
        <taxon>Ephydroidea</taxon>
        <taxon>Drosophilidae</taxon>
        <taxon>Scaptodrosophila</taxon>
    </lineage>
</organism>
<dbReference type="Gene3D" id="3.40.50.410">
    <property type="entry name" value="von Willebrand factor, type A domain"/>
    <property type="match status" value="1"/>
</dbReference>
<dbReference type="Gene3D" id="2.40.290.10">
    <property type="match status" value="1"/>
</dbReference>
<dbReference type="PIRSF" id="PIRSF003033">
    <property type="entry name" value="Ku70"/>
    <property type="match status" value="1"/>
</dbReference>
<dbReference type="SUPFAM" id="SSF53300">
    <property type="entry name" value="vWA-like"/>
    <property type="match status" value="1"/>
</dbReference>
<evidence type="ECO:0000256" key="5">
    <source>
        <dbReference type="ARBA" id="ARBA00022763"/>
    </source>
</evidence>
<dbReference type="GO" id="GO:0016787">
    <property type="term" value="F:hydrolase activity"/>
    <property type="evidence" value="ECO:0007669"/>
    <property type="project" value="UniProtKB-KW"/>
</dbReference>
<dbReference type="InterPro" id="IPR016194">
    <property type="entry name" value="SPOC-like_C_dom_sf"/>
</dbReference>
<dbReference type="SMART" id="SM00559">
    <property type="entry name" value="Ku78"/>
    <property type="match status" value="1"/>
</dbReference>
<keyword evidence="9" id="KW-0238">DNA-binding</keyword>
<comment type="subcellular location">
    <subcellularLocation>
        <location evidence="1">Nucleus</location>
    </subcellularLocation>
</comment>